<accession>A0A2P7QJ00</accession>
<gene>
    <name evidence="7" type="ORF">C7I55_19685</name>
</gene>
<dbReference type="InterPro" id="IPR000412">
    <property type="entry name" value="ABC_2_transport"/>
</dbReference>
<evidence type="ECO:0000256" key="5">
    <source>
        <dbReference type="SAM" id="Phobius"/>
    </source>
</evidence>
<dbReference type="GO" id="GO:0043190">
    <property type="term" value="C:ATP-binding cassette (ABC) transporter complex"/>
    <property type="evidence" value="ECO:0007669"/>
    <property type="project" value="InterPro"/>
</dbReference>
<dbReference type="PIRSF" id="PIRSF006648">
    <property type="entry name" value="DrrB"/>
    <property type="match status" value="1"/>
</dbReference>
<feature type="transmembrane region" description="Helical" evidence="5">
    <location>
        <begin position="137"/>
        <end position="160"/>
    </location>
</feature>
<evidence type="ECO:0000259" key="6">
    <source>
        <dbReference type="Pfam" id="PF01061"/>
    </source>
</evidence>
<evidence type="ECO:0000256" key="4">
    <source>
        <dbReference type="ARBA" id="ARBA00023136"/>
    </source>
</evidence>
<evidence type="ECO:0000313" key="8">
    <source>
        <dbReference type="Proteomes" id="UP000241167"/>
    </source>
</evidence>
<dbReference type="EMBL" id="PXYI01000007">
    <property type="protein sequence ID" value="PSJ37933.1"/>
    <property type="molecule type" value="Genomic_DNA"/>
</dbReference>
<dbReference type="PANTHER" id="PTHR43229:SF3">
    <property type="entry name" value="ABC-TYPE MULTIDRUG TRANSPORT SYSTEM, PERMEASE COMPONENT"/>
    <property type="match status" value="1"/>
</dbReference>
<reference evidence="7 8" key="1">
    <citation type="submission" date="2018-03" db="EMBL/GenBank/DDBJ databases">
        <title>The draft genome of Sphingosinicella sp. GL-C-18.</title>
        <authorList>
            <person name="Liu L."/>
            <person name="Li L."/>
            <person name="Liang L."/>
            <person name="Zhang X."/>
            <person name="Wang T."/>
        </authorList>
    </citation>
    <scope>NUCLEOTIDE SEQUENCE [LARGE SCALE GENOMIC DNA]</scope>
    <source>
        <strain evidence="7 8">GL-C-18</strain>
    </source>
</reference>
<keyword evidence="3 5" id="KW-1133">Transmembrane helix</keyword>
<name>A0A2P7QJ00_9SPHN</name>
<comment type="subcellular location">
    <subcellularLocation>
        <location evidence="1">Membrane</location>
        <topology evidence="1">Multi-pass membrane protein</topology>
    </subcellularLocation>
</comment>
<feature type="domain" description="ABC-2 type transporter transmembrane" evidence="6">
    <location>
        <begin position="20"/>
        <end position="213"/>
    </location>
</feature>
<evidence type="ECO:0000256" key="2">
    <source>
        <dbReference type="ARBA" id="ARBA00022692"/>
    </source>
</evidence>
<feature type="transmembrane region" description="Helical" evidence="5">
    <location>
        <begin position="223"/>
        <end position="242"/>
    </location>
</feature>
<dbReference type="OrthoDB" id="9786643at2"/>
<dbReference type="AlphaFoldDB" id="A0A2P7QJ00"/>
<feature type="transmembrane region" description="Helical" evidence="5">
    <location>
        <begin position="60"/>
        <end position="82"/>
    </location>
</feature>
<keyword evidence="4 5" id="KW-0472">Membrane</keyword>
<dbReference type="InterPro" id="IPR013525">
    <property type="entry name" value="ABC2_TM"/>
</dbReference>
<keyword evidence="8" id="KW-1185">Reference proteome</keyword>
<dbReference type="GO" id="GO:0140359">
    <property type="term" value="F:ABC-type transporter activity"/>
    <property type="evidence" value="ECO:0007669"/>
    <property type="project" value="InterPro"/>
</dbReference>
<dbReference type="PANTHER" id="PTHR43229">
    <property type="entry name" value="NODULATION PROTEIN J"/>
    <property type="match status" value="1"/>
</dbReference>
<dbReference type="InterPro" id="IPR051784">
    <property type="entry name" value="Nod_factor_ABC_transporter"/>
</dbReference>
<comment type="caution">
    <text evidence="7">The sequence shown here is derived from an EMBL/GenBank/DDBJ whole genome shotgun (WGS) entry which is preliminary data.</text>
</comment>
<evidence type="ECO:0000313" key="7">
    <source>
        <dbReference type="EMBL" id="PSJ37933.1"/>
    </source>
</evidence>
<evidence type="ECO:0000256" key="1">
    <source>
        <dbReference type="ARBA" id="ARBA00004141"/>
    </source>
</evidence>
<feature type="transmembrane region" description="Helical" evidence="5">
    <location>
        <begin position="29"/>
        <end position="48"/>
    </location>
</feature>
<dbReference type="Pfam" id="PF01061">
    <property type="entry name" value="ABC2_membrane"/>
    <property type="match status" value="1"/>
</dbReference>
<proteinExistence type="predicted"/>
<feature type="transmembrane region" description="Helical" evidence="5">
    <location>
        <begin position="172"/>
        <end position="195"/>
    </location>
</feature>
<organism evidence="7 8">
    <name type="scientific">Allosphingosinicella deserti</name>
    <dbReference type="NCBI Taxonomy" id="2116704"/>
    <lineage>
        <taxon>Bacteria</taxon>
        <taxon>Pseudomonadati</taxon>
        <taxon>Pseudomonadota</taxon>
        <taxon>Alphaproteobacteria</taxon>
        <taxon>Sphingomonadales</taxon>
        <taxon>Sphingomonadaceae</taxon>
        <taxon>Allosphingosinicella</taxon>
    </lineage>
</organism>
<feature type="transmembrane region" description="Helical" evidence="5">
    <location>
        <begin position="103"/>
        <end position="125"/>
    </location>
</feature>
<evidence type="ECO:0000256" key="3">
    <source>
        <dbReference type="ARBA" id="ARBA00022989"/>
    </source>
</evidence>
<sequence length="250" mass="26037">MENALARPAGVFARESVAELRKNLRLPQFALPTILTPALFYGLFAVMLNKAGPGAAAYSLATFGVFAATGPALFGFGAGVAVERENGLIELKRVSPLPAGAYICAKLVSAGAMAALALAMIYALSLIGGVRLPPEQWALLVIVHLLSVIPFALLGFAIGMRVGAKGAIAAANALYLGFSILGGLWMPITILPGWMQQAAWLTPSFHLGQIALSTIGVPPQGSAPWHVAALVFITAAAAWLALRGWRRSPA</sequence>
<dbReference type="Proteomes" id="UP000241167">
    <property type="component" value="Unassembled WGS sequence"/>
</dbReference>
<keyword evidence="2 5" id="KW-0812">Transmembrane</keyword>
<dbReference type="RefSeq" id="WP_106514747.1">
    <property type="nucleotide sequence ID" value="NZ_PXYI01000007.1"/>
</dbReference>
<protein>
    <submittedName>
        <fullName evidence="7">ABC transporter</fullName>
    </submittedName>
</protein>